<dbReference type="GO" id="GO:0042542">
    <property type="term" value="P:response to hydrogen peroxide"/>
    <property type="evidence" value="ECO:0007669"/>
    <property type="project" value="TreeGrafter"/>
</dbReference>
<dbReference type="OrthoDB" id="255727at2"/>
<evidence type="ECO:0000256" key="5">
    <source>
        <dbReference type="ARBA" id="ARBA00022723"/>
    </source>
</evidence>
<name>A0A8H2JPB4_9GAMM</name>
<gene>
    <name evidence="10" type="ORF">FCS21_04390</name>
</gene>
<evidence type="ECO:0000256" key="4">
    <source>
        <dbReference type="ARBA" id="ARBA00022617"/>
    </source>
</evidence>
<evidence type="ECO:0000256" key="7">
    <source>
        <dbReference type="ARBA" id="ARBA00023004"/>
    </source>
</evidence>
<dbReference type="AlphaFoldDB" id="A0A8H2JPB4"/>
<sequence length="334" mass="37150">MTNSQFTLLKKTFLLSSLSLLALPVFSADNSTQHTIAELVDAVNGTPDKASREAGKKVKLRNHAKGFCTSGKFEPNMALQETLNIPFFKQEEINVVARFSLGGTNINASDKGSGRFMSLKIDGDAGSINFVTSNAQPFFANNLDDFFIFQNKVKQGAAGKQWLKDNKPHAKAFFDYVEQRPTSASFENNRYFGVNSFLFKTQKNDIAPGRWFFEPVKGDNNLSKAELAKMPDDFLKETLLSSIEKDPAVWNLYIKLAQAGDEINDPTIVWPESRQRLLVGQLIINGERDKAPLTQQCGDTIFNPVLLPEGISVSADPILNARTPAYVESFVRRL</sequence>
<keyword evidence="5" id="KW-0479">Metal-binding</keyword>
<dbReference type="Pfam" id="PF00199">
    <property type="entry name" value="Catalase"/>
    <property type="match status" value="1"/>
</dbReference>
<dbReference type="Gene3D" id="1.20.1280.120">
    <property type="match status" value="1"/>
</dbReference>
<dbReference type="PANTHER" id="PTHR11465:SF9">
    <property type="entry name" value="CATALASE"/>
    <property type="match status" value="1"/>
</dbReference>
<dbReference type="EC" id="1.11.1.6" evidence="2"/>
<feature type="domain" description="Catalase core" evidence="9">
    <location>
        <begin position="41"/>
        <end position="334"/>
    </location>
</feature>
<evidence type="ECO:0000313" key="10">
    <source>
        <dbReference type="EMBL" id="TMM47097.1"/>
    </source>
</evidence>
<dbReference type="GO" id="GO:0005737">
    <property type="term" value="C:cytoplasm"/>
    <property type="evidence" value="ECO:0007669"/>
    <property type="project" value="TreeGrafter"/>
</dbReference>
<proteinExistence type="inferred from homology"/>
<dbReference type="SMART" id="SM01060">
    <property type="entry name" value="Catalase"/>
    <property type="match status" value="1"/>
</dbReference>
<dbReference type="GO" id="GO:0004096">
    <property type="term" value="F:catalase activity"/>
    <property type="evidence" value="ECO:0007669"/>
    <property type="project" value="UniProtKB-EC"/>
</dbReference>
<comment type="similarity">
    <text evidence="1">Belongs to the catalase family.</text>
</comment>
<keyword evidence="8" id="KW-0732">Signal</keyword>
<dbReference type="InterPro" id="IPR011614">
    <property type="entry name" value="Catalase_core"/>
</dbReference>
<feature type="chain" id="PRO_5034704119" description="catalase" evidence="8">
    <location>
        <begin position="28"/>
        <end position="334"/>
    </location>
</feature>
<dbReference type="PANTHER" id="PTHR11465">
    <property type="entry name" value="CATALASE"/>
    <property type="match status" value="1"/>
</dbReference>
<feature type="signal peptide" evidence="8">
    <location>
        <begin position="1"/>
        <end position="27"/>
    </location>
</feature>
<dbReference type="GO" id="GO:0020037">
    <property type="term" value="F:heme binding"/>
    <property type="evidence" value="ECO:0007669"/>
    <property type="project" value="InterPro"/>
</dbReference>
<dbReference type="Proteomes" id="UP000307702">
    <property type="component" value="Unassembled WGS sequence"/>
</dbReference>
<keyword evidence="3 10" id="KW-0575">Peroxidase</keyword>
<keyword evidence="11" id="KW-1185">Reference proteome</keyword>
<dbReference type="RefSeq" id="WP_138620963.1">
    <property type="nucleotide sequence ID" value="NZ_SZVP01000002.1"/>
</dbReference>
<keyword evidence="6 10" id="KW-0560">Oxidoreductase</keyword>
<evidence type="ECO:0000256" key="8">
    <source>
        <dbReference type="SAM" id="SignalP"/>
    </source>
</evidence>
<evidence type="ECO:0000259" key="9">
    <source>
        <dbReference type="SMART" id="SM01060"/>
    </source>
</evidence>
<organism evidence="10 11">
    <name type="scientific">Colwellia ponticola</name>
    <dbReference type="NCBI Taxonomy" id="2304625"/>
    <lineage>
        <taxon>Bacteria</taxon>
        <taxon>Pseudomonadati</taxon>
        <taxon>Pseudomonadota</taxon>
        <taxon>Gammaproteobacteria</taxon>
        <taxon>Alteromonadales</taxon>
        <taxon>Colwelliaceae</taxon>
        <taxon>Colwellia</taxon>
    </lineage>
</organism>
<evidence type="ECO:0000256" key="6">
    <source>
        <dbReference type="ARBA" id="ARBA00023002"/>
    </source>
</evidence>
<protein>
    <recommendedName>
        <fullName evidence="2">catalase</fullName>
        <ecNumber evidence="2">1.11.1.6</ecNumber>
    </recommendedName>
</protein>
<evidence type="ECO:0000256" key="3">
    <source>
        <dbReference type="ARBA" id="ARBA00022559"/>
    </source>
</evidence>
<comment type="caution">
    <text evidence="10">The sequence shown here is derived from an EMBL/GenBank/DDBJ whole genome shotgun (WGS) entry which is preliminary data.</text>
</comment>
<accession>A0A8H2JPB4</accession>
<dbReference type="InterPro" id="IPR018028">
    <property type="entry name" value="Catalase"/>
</dbReference>
<reference evidence="10 11" key="1">
    <citation type="submission" date="2019-05" db="EMBL/GenBank/DDBJ databases">
        <title>Colwellia ponticola sp. nov., isolated from seawater.</title>
        <authorList>
            <person name="Yoon J.-H."/>
        </authorList>
    </citation>
    <scope>NUCLEOTIDE SEQUENCE [LARGE SCALE GENOMIC DNA]</scope>
    <source>
        <strain evidence="10 11">OISW-25</strain>
    </source>
</reference>
<evidence type="ECO:0000313" key="11">
    <source>
        <dbReference type="Proteomes" id="UP000307702"/>
    </source>
</evidence>
<evidence type="ECO:0000256" key="1">
    <source>
        <dbReference type="ARBA" id="ARBA00005329"/>
    </source>
</evidence>
<dbReference type="PROSITE" id="PS51402">
    <property type="entry name" value="CATALASE_3"/>
    <property type="match status" value="1"/>
</dbReference>
<keyword evidence="4" id="KW-0349">Heme</keyword>
<dbReference type="EMBL" id="SZVP01000002">
    <property type="protein sequence ID" value="TMM47097.1"/>
    <property type="molecule type" value="Genomic_DNA"/>
</dbReference>
<dbReference type="InterPro" id="IPR020835">
    <property type="entry name" value="Catalase_sf"/>
</dbReference>
<keyword evidence="7" id="KW-0408">Iron</keyword>
<dbReference type="GO" id="GO:0046872">
    <property type="term" value="F:metal ion binding"/>
    <property type="evidence" value="ECO:0007669"/>
    <property type="project" value="UniProtKB-KW"/>
</dbReference>
<dbReference type="GO" id="GO:0042744">
    <property type="term" value="P:hydrogen peroxide catabolic process"/>
    <property type="evidence" value="ECO:0007669"/>
    <property type="project" value="TreeGrafter"/>
</dbReference>
<evidence type="ECO:0000256" key="2">
    <source>
        <dbReference type="ARBA" id="ARBA00012314"/>
    </source>
</evidence>
<dbReference type="SUPFAM" id="SSF56634">
    <property type="entry name" value="Heme-dependent catalase-like"/>
    <property type="match status" value="1"/>
</dbReference>
<dbReference type="Gene3D" id="2.40.180.10">
    <property type="entry name" value="Catalase core domain"/>
    <property type="match status" value="1"/>
</dbReference>